<dbReference type="AlphaFoldDB" id="A0A395NIQ5"/>
<comment type="caution">
    <text evidence="2">The sequence shown here is derived from an EMBL/GenBank/DDBJ whole genome shotgun (WGS) entry which is preliminary data.</text>
</comment>
<keyword evidence="3" id="KW-1185">Reference proteome</keyword>
<name>A0A395NIQ5_TRIAR</name>
<feature type="region of interest" description="Disordered" evidence="1">
    <location>
        <begin position="184"/>
        <end position="219"/>
    </location>
</feature>
<dbReference type="EMBL" id="PXOA01000416">
    <property type="protein sequence ID" value="RFU75683.1"/>
    <property type="molecule type" value="Genomic_DNA"/>
</dbReference>
<evidence type="ECO:0000313" key="3">
    <source>
        <dbReference type="Proteomes" id="UP000266272"/>
    </source>
</evidence>
<accession>A0A395NIQ5</accession>
<evidence type="ECO:0000256" key="1">
    <source>
        <dbReference type="SAM" id="MobiDB-lite"/>
    </source>
</evidence>
<reference evidence="2 3" key="1">
    <citation type="journal article" date="2018" name="PLoS Pathog.">
        <title>Evolution of structural diversity of trichothecenes, a family of toxins produced by plant pathogenic and entomopathogenic fungi.</title>
        <authorList>
            <person name="Proctor R.H."/>
            <person name="McCormick S.P."/>
            <person name="Kim H.S."/>
            <person name="Cardoza R.E."/>
            <person name="Stanley A.M."/>
            <person name="Lindo L."/>
            <person name="Kelly A."/>
            <person name="Brown D.W."/>
            <person name="Lee T."/>
            <person name="Vaughan M.M."/>
            <person name="Alexander N.J."/>
            <person name="Busman M."/>
            <person name="Gutierrez S."/>
        </authorList>
    </citation>
    <scope>NUCLEOTIDE SEQUENCE [LARGE SCALE GENOMIC DNA]</scope>
    <source>
        <strain evidence="2 3">IBT 40837</strain>
    </source>
</reference>
<dbReference type="Proteomes" id="UP000266272">
    <property type="component" value="Unassembled WGS sequence"/>
</dbReference>
<protein>
    <submittedName>
        <fullName evidence="2">Uncharacterized protein</fullName>
    </submittedName>
</protein>
<evidence type="ECO:0000313" key="2">
    <source>
        <dbReference type="EMBL" id="RFU75683.1"/>
    </source>
</evidence>
<sequence>MLLAAKIVPGRAQEEKKKFGRVESSLVWLAQTCQKGELDSGQLLITVRWRLRHPWIEAAITYMQLQLYLGSVFSNPVWSGLGRQARQDARICIRLGAGPSNGLQPCLWAMVQHREIGYVAAQFVVTRVLLEIAWQLLGAPQQAGVIYCGYVAAFKPNTWARKLPVAPIAKAPPRLNLERHPLAQRRHTQQPPQLDVADPSPHQMESSKPTGGTAKDAGVADKLTGEMYGLIGIYSEDNATRSGRS</sequence>
<gene>
    <name evidence="2" type="ORF">TARUN_6576</name>
</gene>
<organism evidence="2 3">
    <name type="scientific">Trichoderma arundinaceum</name>
    <dbReference type="NCBI Taxonomy" id="490622"/>
    <lineage>
        <taxon>Eukaryota</taxon>
        <taxon>Fungi</taxon>
        <taxon>Dikarya</taxon>
        <taxon>Ascomycota</taxon>
        <taxon>Pezizomycotina</taxon>
        <taxon>Sordariomycetes</taxon>
        <taxon>Hypocreomycetidae</taxon>
        <taxon>Hypocreales</taxon>
        <taxon>Hypocreaceae</taxon>
        <taxon>Trichoderma</taxon>
    </lineage>
</organism>
<proteinExistence type="predicted"/>